<evidence type="ECO:0000313" key="1">
    <source>
        <dbReference type="EMBL" id="KAK1258261.1"/>
    </source>
</evidence>
<proteinExistence type="predicted"/>
<evidence type="ECO:0000313" key="2">
    <source>
        <dbReference type="Proteomes" id="UP001179952"/>
    </source>
</evidence>
<gene>
    <name evidence="1" type="ORF">QJS04_geneDACA022508</name>
</gene>
<name>A0AAV9A0S3_ACOGR</name>
<keyword evidence="2" id="KW-1185">Reference proteome</keyword>
<dbReference type="EMBL" id="JAUJYN010000022">
    <property type="protein sequence ID" value="KAK1258261.1"/>
    <property type="molecule type" value="Genomic_DNA"/>
</dbReference>
<organism evidence="1 2">
    <name type="scientific">Acorus gramineus</name>
    <name type="common">Dwarf sweet flag</name>
    <dbReference type="NCBI Taxonomy" id="55184"/>
    <lineage>
        <taxon>Eukaryota</taxon>
        <taxon>Viridiplantae</taxon>
        <taxon>Streptophyta</taxon>
        <taxon>Embryophyta</taxon>
        <taxon>Tracheophyta</taxon>
        <taxon>Spermatophyta</taxon>
        <taxon>Magnoliopsida</taxon>
        <taxon>Liliopsida</taxon>
        <taxon>Acoraceae</taxon>
        <taxon>Acorus</taxon>
    </lineage>
</organism>
<comment type="caution">
    <text evidence="1">The sequence shown here is derived from an EMBL/GenBank/DDBJ whole genome shotgun (WGS) entry which is preliminary data.</text>
</comment>
<dbReference type="Proteomes" id="UP001179952">
    <property type="component" value="Unassembled WGS sequence"/>
</dbReference>
<reference evidence="1" key="1">
    <citation type="journal article" date="2023" name="Nat. Commun.">
        <title>Diploid and tetraploid genomes of Acorus and the evolution of monocots.</title>
        <authorList>
            <person name="Ma L."/>
            <person name="Liu K.W."/>
            <person name="Li Z."/>
            <person name="Hsiao Y.Y."/>
            <person name="Qi Y."/>
            <person name="Fu T."/>
            <person name="Tang G.D."/>
            <person name="Zhang D."/>
            <person name="Sun W.H."/>
            <person name="Liu D.K."/>
            <person name="Li Y."/>
            <person name="Chen G.Z."/>
            <person name="Liu X.D."/>
            <person name="Liao X.Y."/>
            <person name="Jiang Y.T."/>
            <person name="Yu X."/>
            <person name="Hao Y."/>
            <person name="Huang J."/>
            <person name="Zhao X.W."/>
            <person name="Ke S."/>
            <person name="Chen Y.Y."/>
            <person name="Wu W.L."/>
            <person name="Hsu J.L."/>
            <person name="Lin Y.F."/>
            <person name="Huang M.D."/>
            <person name="Li C.Y."/>
            <person name="Huang L."/>
            <person name="Wang Z.W."/>
            <person name="Zhao X."/>
            <person name="Zhong W.Y."/>
            <person name="Peng D.H."/>
            <person name="Ahmad S."/>
            <person name="Lan S."/>
            <person name="Zhang J.S."/>
            <person name="Tsai W.C."/>
            <person name="Van de Peer Y."/>
            <person name="Liu Z.J."/>
        </authorList>
    </citation>
    <scope>NUCLEOTIDE SEQUENCE</scope>
    <source>
        <strain evidence="1">SCP</strain>
    </source>
</reference>
<sequence length="66" mass="7169">MEQLFLGVTATGEHQFTPATGDSLLDDMGNFASTSQTPYPTASPFFPSSIPETQRMTLSVLSMRII</sequence>
<accession>A0AAV9A0S3</accession>
<dbReference type="AlphaFoldDB" id="A0AAV9A0S3"/>
<protein>
    <submittedName>
        <fullName evidence="1">Uncharacterized protein</fullName>
    </submittedName>
</protein>
<reference evidence="1" key="2">
    <citation type="submission" date="2023-06" db="EMBL/GenBank/DDBJ databases">
        <authorList>
            <person name="Ma L."/>
            <person name="Liu K.-W."/>
            <person name="Li Z."/>
            <person name="Hsiao Y.-Y."/>
            <person name="Qi Y."/>
            <person name="Fu T."/>
            <person name="Tang G."/>
            <person name="Zhang D."/>
            <person name="Sun W.-H."/>
            <person name="Liu D.-K."/>
            <person name="Li Y."/>
            <person name="Chen G.-Z."/>
            <person name="Liu X.-D."/>
            <person name="Liao X.-Y."/>
            <person name="Jiang Y.-T."/>
            <person name="Yu X."/>
            <person name="Hao Y."/>
            <person name="Huang J."/>
            <person name="Zhao X.-W."/>
            <person name="Ke S."/>
            <person name="Chen Y.-Y."/>
            <person name="Wu W.-L."/>
            <person name="Hsu J.-L."/>
            <person name="Lin Y.-F."/>
            <person name="Huang M.-D."/>
            <person name="Li C.-Y."/>
            <person name="Huang L."/>
            <person name="Wang Z.-W."/>
            <person name="Zhao X."/>
            <person name="Zhong W.-Y."/>
            <person name="Peng D.-H."/>
            <person name="Ahmad S."/>
            <person name="Lan S."/>
            <person name="Zhang J.-S."/>
            <person name="Tsai W.-C."/>
            <person name="Van De Peer Y."/>
            <person name="Liu Z.-J."/>
        </authorList>
    </citation>
    <scope>NUCLEOTIDE SEQUENCE</scope>
    <source>
        <strain evidence="1">SCP</strain>
        <tissue evidence="1">Leaves</tissue>
    </source>
</reference>